<dbReference type="EMBL" id="CP062789">
    <property type="protein sequence ID" value="QOK22786.1"/>
    <property type="molecule type" value="Genomic_DNA"/>
</dbReference>
<dbReference type="AlphaFoldDB" id="A0A7L9IZI9"/>
<dbReference type="RefSeq" id="WP_192911141.1">
    <property type="nucleotide sequence ID" value="NZ_CP062789.1"/>
</dbReference>
<accession>A0A7L9IZI9</accession>
<evidence type="ECO:0000313" key="1">
    <source>
        <dbReference type="EMBL" id="QOK22786.1"/>
    </source>
</evidence>
<gene>
    <name evidence="1" type="ORF">IGS73_17400</name>
</gene>
<organism evidence="1 2">
    <name type="scientific">Janibacter indicus</name>
    <dbReference type="NCBI Taxonomy" id="857417"/>
    <lineage>
        <taxon>Bacteria</taxon>
        <taxon>Bacillati</taxon>
        <taxon>Actinomycetota</taxon>
        <taxon>Actinomycetes</taxon>
        <taxon>Micrococcales</taxon>
        <taxon>Intrasporangiaceae</taxon>
        <taxon>Janibacter</taxon>
    </lineage>
</organism>
<name>A0A7L9IZI9_9MICO</name>
<reference evidence="1 2" key="1">
    <citation type="submission" date="2020-10" db="EMBL/GenBank/DDBJ databases">
        <title>Janibacter indicus TT2 genome sequence.</title>
        <authorList>
            <person name="Lee K."/>
            <person name="Ganzorig M."/>
        </authorList>
    </citation>
    <scope>NUCLEOTIDE SEQUENCE [LARGE SCALE GENOMIC DNA]</scope>
    <source>
        <strain evidence="1 2">TT2</strain>
    </source>
</reference>
<protein>
    <submittedName>
        <fullName evidence="1">Uncharacterized protein</fullName>
    </submittedName>
</protein>
<sequence length="205" mass="22893">MEVVYPQYGGLSRDRRQASVMIVLNLVAIANGSSTTTSTSMTIDVRLRRRDSWRVTEVIIPKDRQRAAKVPDEAKQLLRSRQLSIPREARLDLASGRIDPKLMELMVELSQRWHLGVHVLRTGHPSNVFGTERTSNHTKGRAVDLWALDRIPVIAHDRAPWRDVMEAAAGLGADEIGGPVDIGGPGPPYFTNDVHQDHLHVAFEN</sequence>
<proteinExistence type="predicted"/>
<evidence type="ECO:0000313" key="2">
    <source>
        <dbReference type="Proteomes" id="UP000593998"/>
    </source>
</evidence>
<dbReference type="Proteomes" id="UP000593998">
    <property type="component" value="Chromosome"/>
</dbReference>